<dbReference type="AlphaFoldDB" id="A0A9Q7E4K1"/>
<dbReference type="Gene3D" id="3.30.360.10">
    <property type="entry name" value="Dihydrodipicolinate Reductase, domain 2"/>
    <property type="match status" value="1"/>
</dbReference>
<accession>A0A9Q7E4K1</accession>
<protein>
    <submittedName>
        <fullName evidence="2">Oxidoreductase</fullName>
    </submittedName>
</protein>
<dbReference type="PIRSF" id="PIRSF000148">
    <property type="entry name" value="ASA_dh"/>
    <property type="match status" value="1"/>
</dbReference>
<gene>
    <name evidence="2" type="ORF">JFL49_05295</name>
</gene>
<sequence length="314" mass="35259">MLSIAIAAEFELSEKIVETLEHTQLEIESLTIIEIKPFKEEQSIRFNNKAVVQIMPEEADWTEFNYVLFAGTIEHVDLLAKIADSGCIVIDVLGICASLANIPVVVPGINDDQLIELRQRNIVSLPNPQVTQCALAISNIVNSIHQLVVTSLLPASYVEAEQVAKLAGQTAQLLNGIPLDTEQQRLAFDVFPVQTQNLVIQLQKIYPQLENIVFHQIQVPVFYGMGQFVTVLSDYLVDIESQLHFWQENELIQYHAEKLITPVTHGENENNEEKVKLHISTLSAAENKIEFWSVADEQHFNLALMAVKLLELIG</sequence>
<dbReference type="OrthoDB" id="9805684at2"/>
<dbReference type="SUPFAM" id="SSF55347">
    <property type="entry name" value="Glyceraldehyde-3-phosphate dehydrogenase-like, C-terminal domain"/>
    <property type="match status" value="1"/>
</dbReference>
<dbReference type="NCBIfam" id="NF005368">
    <property type="entry name" value="PRK06901.1"/>
    <property type="match status" value="1"/>
</dbReference>
<dbReference type="InterPro" id="IPR036291">
    <property type="entry name" value="NAD(P)-bd_dom_sf"/>
</dbReference>
<keyword evidence="3" id="KW-1185">Reference proteome</keyword>
<proteinExistence type="inferred from homology"/>
<name>A0A9Q7E4K1_HISSO</name>
<evidence type="ECO:0000313" key="3">
    <source>
        <dbReference type="Proteomes" id="UP000595373"/>
    </source>
</evidence>
<evidence type="ECO:0000256" key="1">
    <source>
        <dbReference type="ARBA" id="ARBA00010584"/>
    </source>
</evidence>
<dbReference type="PANTHER" id="PTHR46278:SF2">
    <property type="entry name" value="ASPARTATE-SEMIALDEHYDE DEHYDROGENASE"/>
    <property type="match status" value="1"/>
</dbReference>
<dbReference type="Proteomes" id="UP000595373">
    <property type="component" value="Chromosome"/>
</dbReference>
<evidence type="ECO:0000313" key="2">
    <source>
        <dbReference type="EMBL" id="QQF81514.1"/>
    </source>
</evidence>
<comment type="similarity">
    <text evidence="1">Belongs to the aspartate-semialdehyde dehydrogenase family.</text>
</comment>
<dbReference type="Gene3D" id="3.40.50.720">
    <property type="entry name" value="NAD(P)-binding Rossmann-like Domain"/>
    <property type="match status" value="1"/>
</dbReference>
<dbReference type="EMBL" id="CP066558">
    <property type="protein sequence ID" value="QQF81514.1"/>
    <property type="molecule type" value="Genomic_DNA"/>
</dbReference>
<organism evidence="2 3">
    <name type="scientific">Histophilus somni</name>
    <name type="common">Haemophilus somnus</name>
    <dbReference type="NCBI Taxonomy" id="731"/>
    <lineage>
        <taxon>Bacteria</taxon>
        <taxon>Pseudomonadati</taxon>
        <taxon>Pseudomonadota</taxon>
        <taxon>Gammaproteobacteria</taxon>
        <taxon>Pasteurellales</taxon>
        <taxon>Pasteurellaceae</taxon>
        <taxon>Histophilus</taxon>
    </lineage>
</organism>
<reference evidence="2 3" key="1">
    <citation type="submission" date="2020-12" db="EMBL/GenBank/DDBJ databases">
        <title>ASc-MMNZ-VFA-070.</title>
        <authorList>
            <person name="Schryvers A."/>
            <person name="Mostafa Nazari M."/>
            <person name="Farshchi Andisi V."/>
            <person name="Timsit E."/>
            <person name="Walter Morck D."/>
        </authorList>
    </citation>
    <scope>NUCLEOTIDE SEQUENCE [LARGE SCALE GENOMIC DNA]</scope>
    <source>
        <strain evidence="2 3">ASc-MMNZ-VFA-070</strain>
    </source>
</reference>
<dbReference type="PANTHER" id="PTHR46278">
    <property type="entry name" value="DEHYDROGENASE, PUTATIVE-RELATED"/>
    <property type="match status" value="1"/>
</dbReference>
<dbReference type="RefSeq" id="WP_075293875.1">
    <property type="nucleotide sequence ID" value="NZ_CP018802.1"/>
</dbReference>
<dbReference type="SUPFAM" id="SSF51735">
    <property type="entry name" value="NAD(P)-binding Rossmann-fold domains"/>
    <property type="match status" value="1"/>
</dbReference>